<dbReference type="Pfam" id="PF04055">
    <property type="entry name" value="Radical_SAM"/>
    <property type="match status" value="1"/>
</dbReference>
<keyword evidence="2" id="KW-0479">Metal-binding</keyword>
<evidence type="ECO:0000256" key="2">
    <source>
        <dbReference type="ARBA" id="ARBA00022723"/>
    </source>
</evidence>
<keyword evidence="4" id="KW-0411">Iron-sulfur</keyword>
<dbReference type="PANTHER" id="PTHR11228:SF7">
    <property type="entry name" value="PQQA PEPTIDE CYCLASE"/>
    <property type="match status" value="1"/>
</dbReference>
<dbReference type="EMBL" id="UINC01177202">
    <property type="protein sequence ID" value="SVD84713.1"/>
    <property type="molecule type" value="Genomic_DNA"/>
</dbReference>
<dbReference type="PANTHER" id="PTHR11228">
    <property type="entry name" value="RADICAL SAM DOMAIN PROTEIN"/>
    <property type="match status" value="1"/>
</dbReference>
<keyword evidence="3" id="KW-0408">Iron</keyword>
<keyword evidence="1" id="KW-0949">S-adenosyl-L-methionine</keyword>
<dbReference type="AlphaFoldDB" id="A0A382YNA5"/>
<name>A0A382YNA5_9ZZZZ</name>
<evidence type="ECO:0000256" key="1">
    <source>
        <dbReference type="ARBA" id="ARBA00022691"/>
    </source>
</evidence>
<gene>
    <name evidence="6" type="ORF">METZ01_LOCUS437567</name>
</gene>
<dbReference type="InterPro" id="IPR013785">
    <property type="entry name" value="Aldolase_TIM"/>
</dbReference>
<evidence type="ECO:0000313" key="6">
    <source>
        <dbReference type="EMBL" id="SVD84713.1"/>
    </source>
</evidence>
<dbReference type="InterPro" id="IPR050377">
    <property type="entry name" value="Radical_SAM_PqqE_MftC-like"/>
</dbReference>
<sequence>MWKKRHITFLTQTDIDPARLITVLKQSYSYFTSDNDKKILETVVKDFEEKNFSLLNTQEIQYLTRNSQENWAKYLVHRHKFNFYEDSHLLPDFPIYLILEPVSACNLRCPFCHQIDEKFTSNKQMMGMMKLELFKKIIDEAVNSGTESITLTCRGEPTLHPQLGEMLEYCSGKFIEFKMNTNGTKLDEKLIHQILKNGMTDLVFSVDSYYKEEFESLRVRAVFEEVVENIKKFKEIKEKHYPN</sequence>
<dbReference type="GO" id="GO:0051536">
    <property type="term" value="F:iron-sulfur cluster binding"/>
    <property type="evidence" value="ECO:0007669"/>
    <property type="project" value="UniProtKB-KW"/>
</dbReference>
<dbReference type="GO" id="GO:0003824">
    <property type="term" value="F:catalytic activity"/>
    <property type="evidence" value="ECO:0007669"/>
    <property type="project" value="InterPro"/>
</dbReference>
<feature type="domain" description="Radical SAM core" evidence="5">
    <location>
        <begin position="91"/>
        <end position="243"/>
    </location>
</feature>
<organism evidence="6">
    <name type="scientific">marine metagenome</name>
    <dbReference type="NCBI Taxonomy" id="408172"/>
    <lineage>
        <taxon>unclassified sequences</taxon>
        <taxon>metagenomes</taxon>
        <taxon>ecological metagenomes</taxon>
    </lineage>
</organism>
<dbReference type="CDD" id="cd01335">
    <property type="entry name" value="Radical_SAM"/>
    <property type="match status" value="1"/>
</dbReference>
<dbReference type="GO" id="GO:0046872">
    <property type="term" value="F:metal ion binding"/>
    <property type="evidence" value="ECO:0007669"/>
    <property type="project" value="UniProtKB-KW"/>
</dbReference>
<dbReference type="Gene3D" id="3.20.20.70">
    <property type="entry name" value="Aldolase class I"/>
    <property type="match status" value="1"/>
</dbReference>
<dbReference type="PROSITE" id="PS51918">
    <property type="entry name" value="RADICAL_SAM"/>
    <property type="match status" value="1"/>
</dbReference>
<evidence type="ECO:0000256" key="3">
    <source>
        <dbReference type="ARBA" id="ARBA00023004"/>
    </source>
</evidence>
<dbReference type="SFLD" id="SFLDS00029">
    <property type="entry name" value="Radical_SAM"/>
    <property type="match status" value="1"/>
</dbReference>
<reference evidence="6" key="1">
    <citation type="submission" date="2018-05" db="EMBL/GenBank/DDBJ databases">
        <authorList>
            <person name="Lanie J.A."/>
            <person name="Ng W.-L."/>
            <person name="Kazmierczak K.M."/>
            <person name="Andrzejewski T.M."/>
            <person name="Davidsen T.M."/>
            <person name="Wayne K.J."/>
            <person name="Tettelin H."/>
            <person name="Glass J.I."/>
            <person name="Rusch D."/>
            <person name="Podicherti R."/>
            <person name="Tsui H.-C.T."/>
            <person name="Winkler M.E."/>
        </authorList>
    </citation>
    <scope>NUCLEOTIDE SEQUENCE</scope>
</reference>
<proteinExistence type="predicted"/>
<dbReference type="SUPFAM" id="SSF102114">
    <property type="entry name" value="Radical SAM enzymes"/>
    <property type="match status" value="1"/>
</dbReference>
<accession>A0A382YNA5</accession>
<dbReference type="SFLD" id="SFLDG01067">
    <property type="entry name" value="SPASM/twitch_domain_containing"/>
    <property type="match status" value="1"/>
</dbReference>
<evidence type="ECO:0000259" key="5">
    <source>
        <dbReference type="PROSITE" id="PS51918"/>
    </source>
</evidence>
<feature type="non-terminal residue" evidence="6">
    <location>
        <position position="243"/>
    </location>
</feature>
<dbReference type="InterPro" id="IPR007197">
    <property type="entry name" value="rSAM"/>
</dbReference>
<protein>
    <recommendedName>
        <fullName evidence="5">Radical SAM core domain-containing protein</fullName>
    </recommendedName>
</protein>
<evidence type="ECO:0000256" key="4">
    <source>
        <dbReference type="ARBA" id="ARBA00023014"/>
    </source>
</evidence>
<dbReference type="InterPro" id="IPR058240">
    <property type="entry name" value="rSAM_sf"/>
</dbReference>